<feature type="transmembrane region" description="Helical" evidence="7">
    <location>
        <begin position="100"/>
        <end position="121"/>
    </location>
</feature>
<dbReference type="SUPFAM" id="SSF161098">
    <property type="entry name" value="MetI-like"/>
    <property type="match status" value="1"/>
</dbReference>
<sequence length="320" mass="35711">MATTVESSTGARSSAGTPAELQRVSPNMRKKRRADNLWALAFLSPQLVGLIAFMLGPLVFAIILGFSSWDGFGSRTFVGFDNFIGVLKDPQLRQSWINTAWFTVLQLPGLMITGFLFAFLLQKAGRVKSVYRVFFFAPQVTSSIAVAAIWLWLLNPEISPLNTFLAKIGLPTPDWLQDTRTAIPAIAFVSVWQALGYMIVMYMAGLESVPKALLEAADIDGASEFQKLRKITLPLLSPTILFLSITSIIGSFQVFDYIFFFYDTTAPSNARTIVYEIVNIAFREFRFGFASAIAIYLFIVLLIVTGLQLLAQKRWVHYTE</sequence>
<evidence type="ECO:0000313" key="10">
    <source>
        <dbReference type="EMBL" id="MBP2415528.1"/>
    </source>
</evidence>
<evidence type="ECO:0000256" key="3">
    <source>
        <dbReference type="ARBA" id="ARBA00022475"/>
    </source>
</evidence>
<dbReference type="PROSITE" id="PS50928">
    <property type="entry name" value="ABC_TM1"/>
    <property type="match status" value="1"/>
</dbReference>
<comment type="caution">
    <text evidence="10">The sequence shown here is derived from an EMBL/GenBank/DDBJ whole genome shotgun (WGS) entry which is preliminary data.</text>
</comment>
<feature type="transmembrane region" description="Helical" evidence="7">
    <location>
        <begin position="133"/>
        <end position="153"/>
    </location>
</feature>
<reference evidence="10 11" key="1">
    <citation type="submission" date="2021-03" db="EMBL/GenBank/DDBJ databases">
        <title>Sequencing the genomes of 1000 actinobacteria strains.</title>
        <authorList>
            <person name="Klenk H.-P."/>
        </authorList>
    </citation>
    <scope>NUCLEOTIDE SEQUENCE [LARGE SCALE GENOMIC DNA]</scope>
    <source>
        <strain evidence="10 11">DSM 12936</strain>
    </source>
</reference>
<dbReference type="PANTHER" id="PTHR30193:SF37">
    <property type="entry name" value="INNER MEMBRANE ABC TRANSPORTER PERMEASE PROTEIN YCJO"/>
    <property type="match status" value="1"/>
</dbReference>
<organism evidence="10 11">
    <name type="scientific">Microlunatus capsulatus</name>
    <dbReference type="NCBI Taxonomy" id="99117"/>
    <lineage>
        <taxon>Bacteria</taxon>
        <taxon>Bacillati</taxon>
        <taxon>Actinomycetota</taxon>
        <taxon>Actinomycetes</taxon>
        <taxon>Propionibacteriales</taxon>
        <taxon>Propionibacteriaceae</taxon>
        <taxon>Microlunatus</taxon>
    </lineage>
</organism>
<keyword evidence="4 7" id="KW-0812">Transmembrane</keyword>
<dbReference type="InterPro" id="IPR000515">
    <property type="entry name" value="MetI-like"/>
</dbReference>
<feature type="region of interest" description="Disordered" evidence="8">
    <location>
        <begin position="1"/>
        <end position="28"/>
    </location>
</feature>
<dbReference type="Gene3D" id="1.10.3720.10">
    <property type="entry name" value="MetI-like"/>
    <property type="match status" value="1"/>
</dbReference>
<evidence type="ECO:0000313" key="11">
    <source>
        <dbReference type="Proteomes" id="UP000758168"/>
    </source>
</evidence>
<keyword evidence="5 7" id="KW-1133">Transmembrane helix</keyword>
<dbReference type="EMBL" id="JAGIOB010000001">
    <property type="protein sequence ID" value="MBP2415528.1"/>
    <property type="molecule type" value="Genomic_DNA"/>
</dbReference>
<dbReference type="CDD" id="cd06261">
    <property type="entry name" value="TM_PBP2"/>
    <property type="match status" value="1"/>
</dbReference>
<feature type="transmembrane region" description="Helical" evidence="7">
    <location>
        <begin position="235"/>
        <end position="262"/>
    </location>
</feature>
<evidence type="ECO:0000256" key="1">
    <source>
        <dbReference type="ARBA" id="ARBA00004651"/>
    </source>
</evidence>
<dbReference type="InterPro" id="IPR035906">
    <property type="entry name" value="MetI-like_sf"/>
</dbReference>
<dbReference type="InterPro" id="IPR051393">
    <property type="entry name" value="ABC_transporter_permease"/>
</dbReference>
<dbReference type="Proteomes" id="UP000758168">
    <property type="component" value="Unassembled WGS sequence"/>
</dbReference>
<comment type="subcellular location">
    <subcellularLocation>
        <location evidence="1 7">Cell membrane</location>
        <topology evidence="1 7">Multi-pass membrane protein</topology>
    </subcellularLocation>
</comment>
<dbReference type="PANTHER" id="PTHR30193">
    <property type="entry name" value="ABC TRANSPORTER PERMEASE PROTEIN"/>
    <property type="match status" value="1"/>
</dbReference>
<evidence type="ECO:0000256" key="4">
    <source>
        <dbReference type="ARBA" id="ARBA00022692"/>
    </source>
</evidence>
<keyword evidence="2 7" id="KW-0813">Transport</keyword>
<evidence type="ECO:0000259" key="9">
    <source>
        <dbReference type="PROSITE" id="PS50928"/>
    </source>
</evidence>
<feature type="domain" description="ABC transmembrane type-1" evidence="9">
    <location>
        <begin position="96"/>
        <end position="308"/>
    </location>
</feature>
<dbReference type="Pfam" id="PF00528">
    <property type="entry name" value="BPD_transp_1"/>
    <property type="match status" value="1"/>
</dbReference>
<protein>
    <submittedName>
        <fullName evidence="10">Multiple sugar transport system permease protein</fullName>
    </submittedName>
</protein>
<feature type="compositionally biased region" description="Polar residues" evidence="8">
    <location>
        <begin position="1"/>
        <end position="16"/>
    </location>
</feature>
<evidence type="ECO:0000256" key="2">
    <source>
        <dbReference type="ARBA" id="ARBA00022448"/>
    </source>
</evidence>
<gene>
    <name evidence="10" type="ORF">JOF54_000450</name>
</gene>
<keyword evidence="11" id="KW-1185">Reference proteome</keyword>
<keyword evidence="3" id="KW-1003">Cell membrane</keyword>
<evidence type="ECO:0000256" key="7">
    <source>
        <dbReference type="RuleBase" id="RU363032"/>
    </source>
</evidence>
<accession>A0ABS4Z5H8</accession>
<feature type="transmembrane region" description="Helical" evidence="7">
    <location>
        <begin position="37"/>
        <end position="66"/>
    </location>
</feature>
<proteinExistence type="inferred from homology"/>
<feature type="transmembrane region" description="Helical" evidence="7">
    <location>
        <begin position="182"/>
        <end position="204"/>
    </location>
</feature>
<dbReference type="RefSeq" id="WP_245357931.1">
    <property type="nucleotide sequence ID" value="NZ_BAAAMH010000022.1"/>
</dbReference>
<evidence type="ECO:0000256" key="8">
    <source>
        <dbReference type="SAM" id="MobiDB-lite"/>
    </source>
</evidence>
<comment type="similarity">
    <text evidence="7">Belongs to the binding-protein-dependent transport system permease family.</text>
</comment>
<feature type="transmembrane region" description="Helical" evidence="7">
    <location>
        <begin position="289"/>
        <end position="311"/>
    </location>
</feature>
<name>A0ABS4Z5H8_9ACTN</name>
<evidence type="ECO:0000256" key="5">
    <source>
        <dbReference type="ARBA" id="ARBA00022989"/>
    </source>
</evidence>
<evidence type="ECO:0000256" key="6">
    <source>
        <dbReference type="ARBA" id="ARBA00023136"/>
    </source>
</evidence>
<keyword evidence="6 7" id="KW-0472">Membrane</keyword>
<keyword evidence="10" id="KW-0762">Sugar transport</keyword>